<dbReference type="InterPro" id="IPR004827">
    <property type="entry name" value="bZIP"/>
</dbReference>
<sequence length="264" mass="29773">MAGKNGLSLLPVPQLLGATRDCGTSQHPEHLGHSPEPQVEKKLPTLQPRPSDPQYHHSTSSHFINRVLSDNNPSHTIKPSRPQGQGKPLNLEPLRATKQDAMPTMTPYFRARDLPPLIVSQHESTLTQCDRQQYPTDNSLRPLQQGGLKSSLARSEDVRPHSMQISPMTGPQTATESAQKFLGIINVDMKSGSLKEAGKRRKNGLASKKFRQRRKAQVEELQKTIQILTEERDHFRHLYYQEKEQQTRNIKHSISLPSLKLAMP</sequence>
<dbReference type="Gene3D" id="1.20.5.170">
    <property type="match status" value="1"/>
</dbReference>
<dbReference type="OrthoDB" id="4180682at2759"/>
<feature type="domain" description="BZIP" evidence="3">
    <location>
        <begin position="199"/>
        <end position="213"/>
    </location>
</feature>
<dbReference type="AlphaFoldDB" id="A0A1J9Q3Q4"/>
<dbReference type="SUPFAM" id="SSF57959">
    <property type="entry name" value="Leucine zipper domain"/>
    <property type="match status" value="1"/>
</dbReference>
<dbReference type="Pfam" id="PF07716">
    <property type="entry name" value="bZIP_2"/>
    <property type="match status" value="1"/>
</dbReference>
<dbReference type="PROSITE" id="PS00036">
    <property type="entry name" value="BZIP_BASIC"/>
    <property type="match status" value="1"/>
</dbReference>
<feature type="compositionally biased region" description="Basic and acidic residues" evidence="2">
    <location>
        <begin position="27"/>
        <end position="43"/>
    </location>
</feature>
<organism evidence="4 5">
    <name type="scientific">Blastomyces percursus</name>
    <dbReference type="NCBI Taxonomy" id="1658174"/>
    <lineage>
        <taxon>Eukaryota</taxon>
        <taxon>Fungi</taxon>
        <taxon>Dikarya</taxon>
        <taxon>Ascomycota</taxon>
        <taxon>Pezizomycotina</taxon>
        <taxon>Eurotiomycetes</taxon>
        <taxon>Eurotiomycetidae</taxon>
        <taxon>Onygenales</taxon>
        <taxon>Ajellomycetaceae</taxon>
        <taxon>Blastomyces</taxon>
    </lineage>
</organism>
<feature type="region of interest" description="Disordered" evidence="2">
    <location>
        <begin position="132"/>
        <end position="176"/>
    </location>
</feature>
<evidence type="ECO:0000259" key="3">
    <source>
        <dbReference type="PROSITE" id="PS00036"/>
    </source>
</evidence>
<name>A0A1J9Q3Q4_9EURO</name>
<accession>A0A1J9Q3Q4</accession>
<feature type="compositionally biased region" description="Polar residues" evidence="2">
    <location>
        <begin position="56"/>
        <end position="77"/>
    </location>
</feature>
<evidence type="ECO:0000256" key="2">
    <source>
        <dbReference type="SAM" id="MobiDB-lite"/>
    </source>
</evidence>
<reference evidence="4 5" key="1">
    <citation type="submission" date="2015-08" db="EMBL/GenBank/DDBJ databases">
        <title>Emmonsia species relationships and genome sequence.</title>
        <authorList>
            <person name="Cuomo C.A."/>
            <person name="Schwartz I.S."/>
            <person name="Kenyon C."/>
            <person name="De Hoog G.S."/>
            <person name="Govender N.P."/>
            <person name="Botha A."/>
            <person name="Moreno L."/>
            <person name="De Vries M."/>
            <person name="Munoz J.F."/>
            <person name="Stielow J.B."/>
        </authorList>
    </citation>
    <scope>NUCLEOTIDE SEQUENCE [LARGE SCALE GENOMIC DNA]</scope>
    <source>
        <strain evidence="4 5">EI222</strain>
    </source>
</reference>
<feature type="coiled-coil region" evidence="1">
    <location>
        <begin position="211"/>
        <end position="238"/>
    </location>
</feature>
<feature type="compositionally biased region" description="Polar residues" evidence="2">
    <location>
        <begin position="163"/>
        <end position="176"/>
    </location>
</feature>
<dbReference type="InterPro" id="IPR046347">
    <property type="entry name" value="bZIP_sf"/>
</dbReference>
<comment type="caution">
    <text evidence="4">The sequence shown here is derived from an EMBL/GenBank/DDBJ whole genome shotgun (WGS) entry which is preliminary data.</text>
</comment>
<keyword evidence="1" id="KW-0175">Coiled coil</keyword>
<feature type="compositionally biased region" description="Polar residues" evidence="2">
    <location>
        <begin position="132"/>
        <end position="142"/>
    </location>
</feature>
<evidence type="ECO:0000313" key="4">
    <source>
        <dbReference type="EMBL" id="OJD09789.1"/>
    </source>
</evidence>
<dbReference type="Proteomes" id="UP000242791">
    <property type="component" value="Unassembled WGS sequence"/>
</dbReference>
<evidence type="ECO:0000313" key="5">
    <source>
        <dbReference type="Proteomes" id="UP000242791"/>
    </source>
</evidence>
<keyword evidence="5" id="KW-1185">Reference proteome</keyword>
<dbReference type="EMBL" id="LGTZ01003348">
    <property type="protein sequence ID" value="OJD09789.1"/>
    <property type="molecule type" value="Genomic_DNA"/>
</dbReference>
<gene>
    <name evidence="4" type="ORF">ACJ73_10089</name>
</gene>
<dbReference type="GO" id="GO:0003700">
    <property type="term" value="F:DNA-binding transcription factor activity"/>
    <property type="evidence" value="ECO:0007669"/>
    <property type="project" value="InterPro"/>
</dbReference>
<protein>
    <recommendedName>
        <fullName evidence="3">BZIP domain-containing protein</fullName>
    </recommendedName>
</protein>
<feature type="region of interest" description="Disordered" evidence="2">
    <location>
        <begin position="18"/>
        <end position="90"/>
    </location>
</feature>
<proteinExistence type="predicted"/>
<evidence type="ECO:0000256" key="1">
    <source>
        <dbReference type="SAM" id="Coils"/>
    </source>
</evidence>
<dbReference type="VEuPathDB" id="FungiDB:ACJ73_10089"/>